<name>A0A482F613_9ALPH</name>
<dbReference type="InterPro" id="IPR006908">
    <property type="entry name" value="Herpes_UL49"/>
</dbReference>
<gene>
    <name evidence="14" type="primary">UL49</name>
</gene>
<evidence type="ECO:0000256" key="13">
    <source>
        <dbReference type="SAM" id="MobiDB-lite"/>
    </source>
</evidence>
<comment type="subcellular location">
    <subcellularLocation>
        <location evidence="1">Host Golgi apparatus</location>
    </subcellularLocation>
    <subcellularLocation>
        <location evidence="3">Host cytoplasm</location>
    </subcellularLocation>
    <subcellularLocation>
        <location evidence="2">Host nucleus</location>
    </subcellularLocation>
    <subcellularLocation>
        <location evidence="4">Virion tegument</location>
    </subcellularLocation>
</comment>
<evidence type="ECO:0000256" key="11">
    <source>
        <dbReference type="ARBA" id="ARBA00022844"/>
    </source>
</evidence>
<dbReference type="GO" id="GO:0042025">
    <property type="term" value="C:host cell nucleus"/>
    <property type="evidence" value="ECO:0007669"/>
    <property type="project" value="UniProtKB-SubCell"/>
</dbReference>
<keyword evidence="9" id="KW-0920">Virion tegument</keyword>
<dbReference type="GO" id="GO:0044177">
    <property type="term" value="C:host cell Golgi apparatus"/>
    <property type="evidence" value="ECO:0007669"/>
    <property type="project" value="UniProtKB-SubCell"/>
</dbReference>
<accession>A0A482F613</accession>
<evidence type="ECO:0000256" key="2">
    <source>
        <dbReference type="ARBA" id="ARBA00004147"/>
    </source>
</evidence>
<evidence type="ECO:0000256" key="6">
    <source>
        <dbReference type="ARBA" id="ARBA00014377"/>
    </source>
</evidence>
<evidence type="ECO:0000256" key="10">
    <source>
        <dbReference type="ARBA" id="ARBA00022812"/>
    </source>
</evidence>
<dbReference type="Pfam" id="PF04823">
    <property type="entry name" value="Herpes_UL49_2"/>
    <property type="match status" value="1"/>
</dbReference>
<proteinExistence type="inferred from homology"/>
<evidence type="ECO:0000256" key="3">
    <source>
        <dbReference type="ARBA" id="ARBA00004192"/>
    </source>
</evidence>
<protein>
    <recommendedName>
        <fullName evidence="6">Tegument protein VP22</fullName>
    </recommendedName>
</protein>
<feature type="compositionally biased region" description="Basic residues" evidence="13">
    <location>
        <begin position="244"/>
        <end position="259"/>
    </location>
</feature>
<evidence type="ECO:0000256" key="12">
    <source>
        <dbReference type="ARBA" id="ARBA00023200"/>
    </source>
</evidence>
<keyword evidence="10" id="KW-1040">Host Golgi apparatus</keyword>
<evidence type="ECO:0000256" key="9">
    <source>
        <dbReference type="ARBA" id="ARBA00022580"/>
    </source>
</evidence>
<sequence length="270" mass="30562">MANRRNPSCEDDPVYATIKRQNARRRKSQGWVEQENPIYSKGFFDDDKSNTYDSVYDEDEDHIYELCEDQYAQLTISQPKVRQKPPTLPVDEPKSRRIPVVTYHPSQQKTACGARPKNKTDEDKPTPPTRSRAEPGSGMISSNKPIAFSNTPKTPKSPWHGATHLYNKNVFCEAVRRCASKHAINAAASIWDLNPPQSNEELERFLSKAVIRITISEGMYILKTANGSLGGGKEKTTPEDVKSKTHSSHRSKSQSRSRYNRTDEFDDSSD</sequence>
<dbReference type="Proteomes" id="UP000326297">
    <property type="component" value="Segment"/>
</dbReference>
<evidence type="ECO:0000256" key="7">
    <source>
        <dbReference type="ARBA" id="ARBA00022553"/>
    </source>
</evidence>
<feature type="compositionally biased region" description="Polar residues" evidence="13">
    <location>
        <begin position="139"/>
        <end position="154"/>
    </location>
</feature>
<evidence type="ECO:0000256" key="1">
    <source>
        <dbReference type="ARBA" id="ARBA00004136"/>
    </source>
</evidence>
<keyword evidence="15" id="KW-1185">Reference proteome</keyword>
<feature type="compositionally biased region" description="Basic and acidic residues" evidence="13">
    <location>
        <begin position="232"/>
        <end position="243"/>
    </location>
</feature>
<evidence type="ECO:0000313" key="15">
    <source>
        <dbReference type="Proteomes" id="UP000326297"/>
    </source>
</evidence>
<feature type="region of interest" description="Disordered" evidence="13">
    <location>
        <begin position="78"/>
        <end position="160"/>
    </location>
</feature>
<dbReference type="KEGG" id="vg:80531894"/>
<organism evidence="14 15">
    <name type="scientific">Phocid alphaherpesvirus 1</name>
    <dbReference type="NCBI Taxonomy" id="47418"/>
    <lineage>
        <taxon>Viruses</taxon>
        <taxon>Duplodnaviria</taxon>
        <taxon>Heunggongvirae</taxon>
        <taxon>Peploviricota</taxon>
        <taxon>Herviviricetes</taxon>
        <taxon>Herpesvirales</taxon>
        <taxon>Orthoherpesviridae</taxon>
        <taxon>Alphaherpesvirinae</taxon>
        <taxon>Varicellovirus</taxon>
        <taxon>Varicellovirus phocidalpha1</taxon>
    </lineage>
</organism>
<evidence type="ECO:0000313" key="14">
    <source>
        <dbReference type="EMBL" id="QBN85168.1"/>
    </source>
</evidence>
<feature type="region of interest" description="Disordered" evidence="13">
    <location>
        <begin position="1"/>
        <end position="33"/>
    </location>
</feature>
<keyword evidence="8" id="KW-1048">Host nucleus</keyword>
<dbReference type="GeneID" id="80531894"/>
<comment type="similarity">
    <text evidence="5">Belongs to the alphaherpesvirinae VP22 tegument protein family.</text>
</comment>
<evidence type="ECO:0000256" key="4">
    <source>
        <dbReference type="ARBA" id="ARBA00004535"/>
    </source>
</evidence>
<keyword evidence="12" id="KW-1035">Host cytoplasm</keyword>
<dbReference type="GO" id="GO:0019033">
    <property type="term" value="C:viral tegument"/>
    <property type="evidence" value="ECO:0007669"/>
    <property type="project" value="UniProtKB-SubCell"/>
</dbReference>
<evidence type="ECO:0000256" key="8">
    <source>
        <dbReference type="ARBA" id="ARBA00022562"/>
    </source>
</evidence>
<dbReference type="EMBL" id="MH509440">
    <property type="protein sequence ID" value="QBN85168.1"/>
    <property type="molecule type" value="Genomic_DNA"/>
</dbReference>
<keyword evidence="7" id="KW-0597">Phosphoprotein</keyword>
<evidence type="ECO:0000256" key="5">
    <source>
        <dbReference type="ARBA" id="ARBA00005604"/>
    </source>
</evidence>
<dbReference type="RefSeq" id="YP_010794879.1">
    <property type="nucleotide sequence ID" value="NC_075562.1"/>
</dbReference>
<feature type="region of interest" description="Disordered" evidence="13">
    <location>
        <begin position="225"/>
        <end position="270"/>
    </location>
</feature>
<reference evidence="14" key="1">
    <citation type="submission" date="2018-06" db="EMBL/GenBank/DDBJ databases">
        <title>Metagenomic Sequencing for Combined Detection of RNA and DNA Viruses in Respiratory Samples From Pediatric Patients.</title>
        <authorList>
            <person name="van Boheemen S."/>
            <person name="van Rijn-Klink A.L."/>
            <person name="Pappas N."/>
            <person name="Carbo E.C."/>
            <person name="van 't Hof P."/>
            <person name="Vorderman R.H.P."/>
            <person name="Mei H."/>
            <person name="Claas E.C.J."/>
            <person name="Kroes A.C.M."/>
            <person name="de Vries J.J.C."/>
        </authorList>
    </citation>
    <scope>NUCLEOTIDE SEQUENCE [LARGE SCALE GENOMIC DNA]</scope>
</reference>
<keyword evidence="11" id="KW-0946">Virion</keyword>